<dbReference type="Gene3D" id="1.10.8.60">
    <property type="match status" value="1"/>
</dbReference>
<evidence type="ECO:0000256" key="2">
    <source>
        <dbReference type="ARBA" id="ARBA00022840"/>
    </source>
</evidence>
<dbReference type="CDD" id="cd00009">
    <property type="entry name" value="AAA"/>
    <property type="match status" value="1"/>
</dbReference>
<dbReference type="GO" id="GO:0005524">
    <property type="term" value="F:ATP binding"/>
    <property type="evidence" value="ECO:0007669"/>
    <property type="project" value="UniProtKB-KW"/>
</dbReference>
<accession>A0A7C2M5C7</accession>
<keyword evidence="2" id="KW-0067">ATP-binding</keyword>
<evidence type="ECO:0000313" key="6">
    <source>
        <dbReference type="EMBL" id="HER40201.1"/>
    </source>
</evidence>
<gene>
    <name evidence="6" type="ORF">ENO10_03180</name>
</gene>
<evidence type="ECO:0000256" key="3">
    <source>
        <dbReference type="ARBA" id="ARBA00023015"/>
    </source>
</evidence>
<sequence>AVNCGAIPEGTIDSELFGHEKGAFTGATQTRSGYFEVADGGTIFLDEVGELPLTTQVRLLRVLENGEFIKVGSSQVQKTNVRIVAATNLNMFEAIKKEKFREDLYYRLSTVEIYLPPLRERNEDIHLLFRKFASDFAMKYKMPTVRLEDDAVELLKKYRWSGNVRQLRNIAEQISVLEQERNIDAKILKEYLPGIGSNLPAVIEEKKKESDFSNEREILYKVLFDMKSDLNDLKKLTLELMKNDSSKVKEEHEGLIEKIYGNNDEEEVVPEEITDEQLEVLQIPQNNVPDKQDKYYFAEEIEEEETLSLQDKELELIKKSLERHNGKRKAAAEELGISERTLYRKIKQYDL</sequence>
<dbReference type="InterPro" id="IPR025943">
    <property type="entry name" value="Sigma_54_int_dom_ATP-bd_2"/>
</dbReference>
<name>A0A7C2M5C7_9FLAO</name>
<comment type="caution">
    <text evidence="6">The sequence shown here is derived from an EMBL/GenBank/DDBJ whole genome shotgun (WGS) entry which is preliminary data.</text>
</comment>
<keyword evidence="3" id="KW-0805">Transcription regulation</keyword>
<evidence type="ECO:0000256" key="4">
    <source>
        <dbReference type="ARBA" id="ARBA00023163"/>
    </source>
</evidence>
<keyword evidence="1" id="KW-0547">Nucleotide-binding</keyword>
<dbReference type="PANTHER" id="PTHR32071">
    <property type="entry name" value="TRANSCRIPTIONAL REGULATORY PROTEIN"/>
    <property type="match status" value="1"/>
</dbReference>
<dbReference type="GO" id="GO:0043565">
    <property type="term" value="F:sequence-specific DNA binding"/>
    <property type="evidence" value="ECO:0007669"/>
    <property type="project" value="InterPro"/>
</dbReference>
<proteinExistence type="predicted"/>
<dbReference type="InterPro" id="IPR058031">
    <property type="entry name" value="AAA_lid_NorR"/>
</dbReference>
<dbReference type="InterPro" id="IPR002197">
    <property type="entry name" value="HTH_Fis"/>
</dbReference>
<dbReference type="InterPro" id="IPR009057">
    <property type="entry name" value="Homeodomain-like_sf"/>
</dbReference>
<dbReference type="SUPFAM" id="SSF52540">
    <property type="entry name" value="P-loop containing nucleoside triphosphate hydrolases"/>
    <property type="match status" value="1"/>
</dbReference>
<dbReference type="EMBL" id="DSEE01000233">
    <property type="protein sequence ID" value="HER40201.1"/>
    <property type="molecule type" value="Genomic_DNA"/>
</dbReference>
<organism evidence="6">
    <name type="scientific">Salinimicrobium catena</name>
    <dbReference type="NCBI Taxonomy" id="390640"/>
    <lineage>
        <taxon>Bacteria</taxon>
        <taxon>Pseudomonadati</taxon>
        <taxon>Bacteroidota</taxon>
        <taxon>Flavobacteriia</taxon>
        <taxon>Flavobacteriales</taxon>
        <taxon>Flavobacteriaceae</taxon>
        <taxon>Salinimicrobium</taxon>
    </lineage>
</organism>
<dbReference type="PANTHER" id="PTHR32071:SF121">
    <property type="entry name" value="SIGMA L-DEPENDENT TRANSCRIPTIONAL REGULATOR YQIR-RELATED"/>
    <property type="match status" value="1"/>
</dbReference>
<reference evidence="6" key="1">
    <citation type="journal article" date="2020" name="mSystems">
        <title>Genome- and Community-Level Interaction Insights into Carbon Utilization and Element Cycling Functions of Hydrothermarchaeota in Hydrothermal Sediment.</title>
        <authorList>
            <person name="Zhou Z."/>
            <person name="Liu Y."/>
            <person name="Xu W."/>
            <person name="Pan J."/>
            <person name="Luo Z.H."/>
            <person name="Li M."/>
        </authorList>
    </citation>
    <scope>NUCLEOTIDE SEQUENCE [LARGE SCALE GENOMIC DNA]</scope>
    <source>
        <strain evidence="6">SpSt-1235</strain>
    </source>
</reference>
<evidence type="ECO:0000259" key="5">
    <source>
        <dbReference type="PROSITE" id="PS50045"/>
    </source>
</evidence>
<dbReference type="Pfam" id="PF00158">
    <property type="entry name" value="Sigma54_activat"/>
    <property type="match status" value="1"/>
</dbReference>
<dbReference type="Pfam" id="PF25601">
    <property type="entry name" value="AAA_lid_14"/>
    <property type="match status" value="1"/>
</dbReference>
<dbReference type="PROSITE" id="PS50045">
    <property type="entry name" value="SIGMA54_INTERACT_4"/>
    <property type="match status" value="1"/>
</dbReference>
<dbReference type="AlphaFoldDB" id="A0A7C2M5C7"/>
<dbReference type="GO" id="GO:0006355">
    <property type="term" value="P:regulation of DNA-templated transcription"/>
    <property type="evidence" value="ECO:0007669"/>
    <property type="project" value="InterPro"/>
</dbReference>
<dbReference type="InterPro" id="IPR002078">
    <property type="entry name" value="Sigma_54_int"/>
</dbReference>
<dbReference type="Pfam" id="PF02954">
    <property type="entry name" value="HTH_8"/>
    <property type="match status" value="1"/>
</dbReference>
<feature type="domain" description="Sigma-54 factor interaction" evidence="5">
    <location>
        <begin position="1"/>
        <end position="176"/>
    </location>
</feature>
<dbReference type="Gene3D" id="3.40.50.300">
    <property type="entry name" value="P-loop containing nucleotide triphosphate hydrolases"/>
    <property type="match status" value="1"/>
</dbReference>
<dbReference type="PRINTS" id="PR01590">
    <property type="entry name" value="HTHFIS"/>
</dbReference>
<keyword evidence="4" id="KW-0804">Transcription</keyword>
<dbReference type="SUPFAM" id="SSF46689">
    <property type="entry name" value="Homeodomain-like"/>
    <property type="match status" value="1"/>
</dbReference>
<dbReference type="PROSITE" id="PS00676">
    <property type="entry name" value="SIGMA54_INTERACT_2"/>
    <property type="match status" value="1"/>
</dbReference>
<feature type="non-terminal residue" evidence="6">
    <location>
        <position position="1"/>
    </location>
</feature>
<dbReference type="InterPro" id="IPR027417">
    <property type="entry name" value="P-loop_NTPase"/>
</dbReference>
<evidence type="ECO:0000256" key="1">
    <source>
        <dbReference type="ARBA" id="ARBA00022741"/>
    </source>
</evidence>
<dbReference type="Gene3D" id="1.10.10.60">
    <property type="entry name" value="Homeodomain-like"/>
    <property type="match status" value="1"/>
</dbReference>
<protein>
    <submittedName>
        <fullName evidence="6">Sigma-54-dependent Fis family transcriptional regulator</fullName>
    </submittedName>
</protein>
<dbReference type="Proteomes" id="UP000885753">
    <property type="component" value="Unassembled WGS sequence"/>
</dbReference>